<evidence type="ECO:0000313" key="2">
    <source>
        <dbReference type="EMBL" id="RKK06158.1"/>
    </source>
</evidence>
<evidence type="ECO:0000313" key="5">
    <source>
        <dbReference type="Proteomes" id="UP000278036"/>
    </source>
</evidence>
<feature type="domain" description="DDE" evidence="1">
    <location>
        <begin position="60"/>
        <end position="170"/>
    </location>
</feature>
<evidence type="ECO:0000259" key="1">
    <source>
        <dbReference type="Pfam" id="PF13610"/>
    </source>
</evidence>
<evidence type="ECO:0000313" key="3">
    <source>
        <dbReference type="EMBL" id="RMI19760.1"/>
    </source>
</evidence>
<dbReference type="PANTHER" id="PTHR35528">
    <property type="entry name" value="BLL1675 PROTEIN"/>
    <property type="match status" value="1"/>
</dbReference>
<dbReference type="EMBL" id="RFLX01000016">
    <property type="protein sequence ID" value="RMI19760.1"/>
    <property type="molecule type" value="Genomic_DNA"/>
</dbReference>
<dbReference type="Proteomes" id="UP000274097">
    <property type="component" value="Unassembled WGS sequence"/>
</dbReference>
<comment type="caution">
    <text evidence="2">The sequence shown here is derived from an EMBL/GenBank/DDBJ whole genome shotgun (WGS) entry which is preliminary data.</text>
</comment>
<sequence length="222" mass="25151">MAPALPAHDPGPRRDVPRAWDHLQRRGGAGLESKAKLTPALAAELRQRRRGKGGAGRRLWHVDETYLKARGHWCYLYRAMDRNGDLVDTMLSEHRDMAAAEVFFRPAKSASGMTPDRATTDEHGSYPRAIHSTLGEDVKHRTSAFKNNRLEQGHRGIKGRIRCMRGFKHSVRRSGSVEDTTNSVHFSVSAVYMWCSPFCKQHGSAAYFGSRRADWLEIRKNR</sequence>
<dbReference type="InterPro" id="IPR052183">
    <property type="entry name" value="IS_Transposase"/>
</dbReference>
<proteinExistence type="predicted"/>
<gene>
    <name evidence="2" type="ORF">D6Z83_00385</name>
    <name evidence="3" type="ORF">EBE87_19155</name>
</gene>
<organism evidence="2 5">
    <name type="scientific">Teichococcus wenyumeiae</name>
    <dbReference type="NCBI Taxonomy" id="2478470"/>
    <lineage>
        <taxon>Bacteria</taxon>
        <taxon>Pseudomonadati</taxon>
        <taxon>Pseudomonadota</taxon>
        <taxon>Alphaproteobacteria</taxon>
        <taxon>Acetobacterales</taxon>
        <taxon>Roseomonadaceae</taxon>
        <taxon>Roseomonas</taxon>
    </lineage>
</organism>
<dbReference type="Proteomes" id="UP000278036">
    <property type="component" value="Unassembled WGS sequence"/>
</dbReference>
<dbReference type="AlphaFoldDB" id="A0A3A9JZ72"/>
<evidence type="ECO:0000313" key="4">
    <source>
        <dbReference type="Proteomes" id="UP000274097"/>
    </source>
</evidence>
<name>A0A3A9JZ72_9PROT</name>
<dbReference type="InParanoid" id="A0A3A9JZ72"/>
<dbReference type="Pfam" id="PF13610">
    <property type="entry name" value="DDE_Tnp_IS240"/>
    <property type="match status" value="1"/>
</dbReference>
<dbReference type="EMBL" id="RAQU01000003">
    <property type="protein sequence ID" value="RKK06158.1"/>
    <property type="molecule type" value="Genomic_DNA"/>
</dbReference>
<protein>
    <submittedName>
        <fullName evidence="2">DDE domain-containing protein</fullName>
    </submittedName>
</protein>
<keyword evidence="4" id="KW-1185">Reference proteome</keyword>
<reference evidence="2 5" key="1">
    <citation type="submission" date="2018-09" db="EMBL/GenBank/DDBJ databases">
        <title>Roseomonas sp. nov., isolated from feces of Tibetan antelopes in the Qinghai-Tibet plateau, China.</title>
        <authorList>
            <person name="Tian Z."/>
        </authorList>
    </citation>
    <scope>NUCLEOTIDE SEQUENCE [LARGE SCALE GENOMIC DNA]</scope>
    <source>
        <strain evidence="3 4">Z23</strain>
        <strain evidence="2 5">Z24</strain>
    </source>
</reference>
<dbReference type="InterPro" id="IPR032874">
    <property type="entry name" value="DDE_dom"/>
</dbReference>
<dbReference type="PANTHER" id="PTHR35528:SF3">
    <property type="entry name" value="BLL1675 PROTEIN"/>
    <property type="match status" value="1"/>
</dbReference>
<accession>A0A3A9JZ72</accession>